<feature type="domain" description="PHD-type" evidence="8">
    <location>
        <begin position="159"/>
        <end position="210"/>
    </location>
</feature>
<evidence type="ECO:0007829" key="11">
    <source>
        <dbReference type="PDB" id="6VHF"/>
    </source>
</evidence>
<evidence type="ECO:0000256" key="3">
    <source>
        <dbReference type="ARBA" id="ARBA00022771"/>
    </source>
</evidence>
<dbReference type="AlphaFoldDB" id="G0S1N3"/>
<feature type="region of interest" description="Disordered" evidence="7">
    <location>
        <begin position="417"/>
        <end position="446"/>
    </location>
</feature>
<dbReference type="InterPro" id="IPR013083">
    <property type="entry name" value="Znf_RING/FYVE/PHD"/>
</dbReference>
<feature type="binding site" evidence="11">
    <location>
        <position position="459"/>
    </location>
    <ligand>
        <name>Zn(2+)</name>
        <dbReference type="ChEBI" id="CHEBI:29105"/>
    </ligand>
</feature>
<name>G0S1N3_CHATD</name>
<dbReference type="GO" id="GO:0008270">
    <property type="term" value="F:zinc ion binding"/>
    <property type="evidence" value="ECO:0007669"/>
    <property type="project" value="UniProtKB-KW"/>
</dbReference>
<dbReference type="RefSeq" id="XP_006691935.1">
    <property type="nucleotide sequence ID" value="XM_006691872.1"/>
</dbReference>
<feature type="compositionally biased region" description="Low complexity" evidence="7">
    <location>
        <begin position="43"/>
        <end position="52"/>
    </location>
</feature>
<dbReference type="KEGG" id="cthr:CTHT_0014220"/>
<keyword evidence="5" id="KW-0539">Nucleus</keyword>
<evidence type="ECO:0000256" key="2">
    <source>
        <dbReference type="ARBA" id="ARBA00022723"/>
    </source>
</evidence>
<dbReference type="PDB" id="6VHF">
    <property type="method" value="X-ray"/>
    <property type="resolution" value="2.31 A"/>
    <property type="chains" value="A=322-544"/>
</dbReference>
<sequence>MAFSTSFFALDSAASTSDENHQQLEQSSSIVHTTENGLPVNGQQPQQPQYQQLHRSAELMRSSPAISQPNPLQATSDGEMTKGINAATKSAAPKKGVKKGTATTTKAPSKRSRSGAGSSGTAKKGRSGTSSKKPKSGVAATQTVGTADNAGDSSESDNGPYCLCRGPDDHRFMIACDRCEDWFHGECIGMDKHTGENLVQKYICPNCTDGGRYTTRFKKLCSFAGCQNPARIYDEARPSIFCSAEHCQAWWEQLISTLPKKRNPGDPDYLTQEEFMGLLDAQSVMKEEAGPHPNLPTSPWKLGKTPFEPPPNFWETPISAQALTPEEYAELTASAETRSKLSEQIALCRQMLQLIELAIARREAAIAAGIPGITKDICGYDTRLDTVGAAHQFSLFLQSPQGQSIFSTRSLDNPPYVTTTIKNPEDDTPAATSSNSAETAAGQDPRTAGMCLRKKCKPHNGWGALLTKTVRHDIRELALQIRELLEAEQRVRDGAAGRFMRRMKERNEVIAIEEDEDDDEHGNGFLREEKLGHKRSDGDRMDLD</sequence>
<dbReference type="PROSITE" id="PS50016">
    <property type="entry name" value="ZF_PHD_2"/>
    <property type="match status" value="1"/>
</dbReference>
<dbReference type="PDBsum" id="6VHF"/>
<dbReference type="CDD" id="cd15554">
    <property type="entry name" value="PHD_PHF2_like"/>
    <property type="match status" value="1"/>
</dbReference>
<keyword evidence="4 11" id="KW-0862">Zinc</keyword>
<dbReference type="STRING" id="759272.G0S1N3"/>
<dbReference type="PROSITE" id="PS01359">
    <property type="entry name" value="ZF_PHD_1"/>
    <property type="match status" value="1"/>
</dbReference>
<dbReference type="Gene3D" id="3.30.40.10">
    <property type="entry name" value="Zinc/RING finger domain, C3HC4 (zinc finger)"/>
    <property type="match status" value="1"/>
</dbReference>
<feature type="compositionally biased region" description="Low complexity" evidence="7">
    <location>
        <begin position="114"/>
        <end position="131"/>
    </location>
</feature>
<dbReference type="GeneID" id="18255460"/>
<dbReference type="InterPro" id="IPR001965">
    <property type="entry name" value="Znf_PHD"/>
</dbReference>
<keyword evidence="3 6" id="KW-0863">Zinc-finger</keyword>
<dbReference type="SMART" id="SM00249">
    <property type="entry name" value="PHD"/>
    <property type="match status" value="1"/>
</dbReference>
<dbReference type="GO" id="GO:0045893">
    <property type="term" value="P:positive regulation of DNA-templated transcription"/>
    <property type="evidence" value="ECO:0007669"/>
    <property type="project" value="TreeGrafter"/>
</dbReference>
<dbReference type="OrthoDB" id="436852at2759"/>
<keyword evidence="2 11" id="KW-0479">Metal-binding</keyword>
<dbReference type="PANTHER" id="PTHR46174:SF1">
    <property type="entry name" value="CXXC-TYPE ZINC FINGER PROTEIN 1"/>
    <property type="match status" value="1"/>
</dbReference>
<dbReference type="InterPro" id="IPR011011">
    <property type="entry name" value="Znf_FYVE_PHD"/>
</dbReference>
<dbReference type="SMR" id="G0S1N3"/>
<feature type="region of interest" description="Disordered" evidence="7">
    <location>
        <begin position="512"/>
        <end position="544"/>
    </location>
</feature>
<accession>G0S1N3</accession>
<reference evidence="11" key="2">
    <citation type="journal article" date="2020" name="Nucleic Acids Res.">
        <title>A non-canonical monovalent zinc finger stabilizes the integration of Cfp1 into the H3K4 methyltransferase complex COMPASS.</title>
        <authorList>
            <person name="Yang Y."/>
            <person name="Joshi M."/>
            <person name="Takahashi Y.H."/>
            <person name="Ning Z."/>
            <person name="Qu Q."/>
            <person name="Brunzelle J.S."/>
            <person name="Skiniotis G."/>
            <person name="Figeys D."/>
            <person name="Shilatifard A."/>
            <person name="Couture J.F."/>
        </authorList>
    </citation>
    <scope>X-RAY CRYSTALLOGRAPHY (2.31 ANGSTROMS) OF 322-544 IN COMPLEX WITH ZN(2+)</scope>
</reference>
<evidence type="ECO:0000256" key="5">
    <source>
        <dbReference type="ARBA" id="ARBA00023242"/>
    </source>
</evidence>
<feature type="compositionally biased region" description="Low complexity" evidence="7">
    <location>
        <begin position="91"/>
        <end position="107"/>
    </location>
</feature>
<evidence type="ECO:0000256" key="1">
    <source>
        <dbReference type="ARBA" id="ARBA00004123"/>
    </source>
</evidence>
<evidence type="ECO:0000259" key="8">
    <source>
        <dbReference type="PROSITE" id="PS50016"/>
    </source>
</evidence>
<evidence type="ECO:0000256" key="6">
    <source>
        <dbReference type="PROSITE-ProRule" id="PRU00146"/>
    </source>
</evidence>
<dbReference type="eggNOG" id="KOG1632">
    <property type="taxonomic scope" value="Eukaryota"/>
</dbReference>
<feature type="binding site" evidence="11">
    <location>
        <position position="456"/>
    </location>
    <ligand>
        <name>Zn(2+)</name>
        <dbReference type="ChEBI" id="CHEBI:29105"/>
    </ligand>
</feature>
<dbReference type="HOGENOM" id="CLU_029385_0_0_1"/>
<feature type="compositionally biased region" description="Polar residues" evidence="7">
    <location>
        <begin position="12"/>
        <end position="36"/>
    </location>
</feature>
<dbReference type="InterPro" id="IPR019787">
    <property type="entry name" value="Znf_PHD-finger"/>
</dbReference>
<dbReference type="Pfam" id="PF00628">
    <property type="entry name" value="PHD"/>
    <property type="match status" value="1"/>
</dbReference>
<dbReference type="GO" id="GO:0048188">
    <property type="term" value="C:Set1C/COMPASS complex"/>
    <property type="evidence" value="ECO:0007669"/>
    <property type="project" value="InterPro"/>
</dbReference>
<dbReference type="EMBL" id="GL988039">
    <property type="protein sequence ID" value="EGS22943.1"/>
    <property type="molecule type" value="Genomic_DNA"/>
</dbReference>
<proteinExistence type="evidence at protein level"/>
<keyword evidence="11" id="KW-0002">3D-structure</keyword>
<feature type="region of interest" description="Disordered" evidence="7">
    <location>
        <begin position="12"/>
        <end position="156"/>
    </location>
</feature>
<feature type="compositionally biased region" description="Polar residues" evidence="7">
    <location>
        <begin position="64"/>
        <end position="78"/>
    </location>
</feature>
<evidence type="ECO:0000256" key="4">
    <source>
        <dbReference type="ARBA" id="ARBA00022833"/>
    </source>
</evidence>
<keyword evidence="10" id="KW-1185">Reference proteome</keyword>
<feature type="compositionally biased region" description="Polar residues" evidence="7">
    <location>
        <begin position="139"/>
        <end position="156"/>
    </location>
</feature>
<reference evidence="9 10" key="1">
    <citation type="journal article" date="2011" name="Cell">
        <title>Insight into structure and assembly of the nuclear pore complex by utilizing the genome of a eukaryotic thermophile.</title>
        <authorList>
            <person name="Amlacher S."/>
            <person name="Sarges P."/>
            <person name="Flemming D."/>
            <person name="van Noort V."/>
            <person name="Kunze R."/>
            <person name="Devos D.P."/>
            <person name="Arumugam M."/>
            <person name="Bork P."/>
            <person name="Hurt E."/>
        </authorList>
    </citation>
    <scope>NUCLEOTIDE SEQUENCE [LARGE SCALE GENOMIC DNA]</scope>
    <source>
        <strain evidence="10">DSM 1495 / CBS 144.50 / IMI 039719</strain>
    </source>
</reference>
<feature type="compositionally biased region" description="Low complexity" evidence="7">
    <location>
        <begin position="429"/>
        <end position="441"/>
    </location>
</feature>
<feature type="binding site" evidence="11">
    <location>
        <position position="378"/>
    </location>
    <ligand>
        <name>Zn(2+)</name>
        <dbReference type="ChEBI" id="CHEBI:29105"/>
    </ligand>
</feature>
<protein>
    <recommendedName>
        <fullName evidence="8">PHD-type domain-containing protein</fullName>
    </recommendedName>
</protein>
<gene>
    <name evidence="9" type="ORF">CTHT_0014220</name>
</gene>
<evidence type="ECO:0000313" key="9">
    <source>
        <dbReference type="EMBL" id="EGS22943.1"/>
    </source>
</evidence>
<feature type="binding site" evidence="11">
    <location>
        <position position="451"/>
    </location>
    <ligand>
        <name>Zn(2+)</name>
        <dbReference type="ChEBI" id="CHEBI:29105"/>
    </ligand>
</feature>
<dbReference type="SUPFAM" id="SSF57903">
    <property type="entry name" value="FYVE/PHD zinc finger"/>
    <property type="match status" value="1"/>
</dbReference>
<dbReference type="OMA" id="TIYKKTC"/>
<evidence type="ECO:0000313" key="10">
    <source>
        <dbReference type="Proteomes" id="UP000008066"/>
    </source>
</evidence>
<dbReference type="PANTHER" id="PTHR46174">
    <property type="entry name" value="CXXC-TYPE ZINC FINGER PROTEIN 1"/>
    <property type="match status" value="1"/>
</dbReference>
<comment type="subcellular location">
    <subcellularLocation>
        <location evidence="1">Nucleus</location>
    </subcellularLocation>
</comment>
<dbReference type="Proteomes" id="UP000008066">
    <property type="component" value="Unassembled WGS sequence"/>
</dbReference>
<evidence type="ECO:0000256" key="7">
    <source>
        <dbReference type="SAM" id="MobiDB-lite"/>
    </source>
</evidence>
<dbReference type="InterPro" id="IPR019786">
    <property type="entry name" value="Zinc_finger_PHD-type_CS"/>
</dbReference>
<organism evidence="10">
    <name type="scientific">Chaetomium thermophilum (strain DSM 1495 / CBS 144.50 / IMI 039719)</name>
    <name type="common">Thermochaetoides thermophila</name>
    <dbReference type="NCBI Taxonomy" id="759272"/>
    <lineage>
        <taxon>Eukaryota</taxon>
        <taxon>Fungi</taxon>
        <taxon>Dikarya</taxon>
        <taxon>Ascomycota</taxon>
        <taxon>Pezizomycotina</taxon>
        <taxon>Sordariomycetes</taxon>
        <taxon>Sordariomycetidae</taxon>
        <taxon>Sordariales</taxon>
        <taxon>Chaetomiaceae</taxon>
        <taxon>Thermochaetoides</taxon>
    </lineage>
</organism>
<dbReference type="InterPro" id="IPR037869">
    <property type="entry name" value="Spp1/CFP1"/>
</dbReference>
<feature type="compositionally biased region" description="Basic and acidic residues" evidence="7">
    <location>
        <begin position="526"/>
        <end position="544"/>
    </location>
</feature>